<evidence type="ECO:0000256" key="6">
    <source>
        <dbReference type="ARBA" id="ARBA00038076"/>
    </source>
</evidence>
<dbReference type="EMBL" id="JAPUAC010000005">
    <property type="protein sequence ID" value="MCZ2654233.1"/>
    <property type="molecule type" value="Genomic_DNA"/>
</dbReference>
<dbReference type="PANTHER" id="PTHR30572">
    <property type="entry name" value="MEMBRANE COMPONENT OF TRANSPORTER-RELATED"/>
    <property type="match status" value="1"/>
</dbReference>
<keyword evidence="5 7" id="KW-0472">Membrane</keyword>
<dbReference type="Proteomes" id="UP001075704">
    <property type="component" value="Unassembled WGS sequence"/>
</dbReference>
<evidence type="ECO:0000313" key="13">
    <source>
        <dbReference type="EMBL" id="RGY68285.1"/>
    </source>
</evidence>
<sequence length="435" mass="50008">MNQLILKNLWARRSRNLWLLAEIVLVCIVSWKIADPLVVLTHDRTLPEGFRSDHLFVLELATLPEKSGKFRPEEDDSLSRRENLGRIFQQVKNYEGVESATFFFNRIMPYSGSSTTSPQTFKGDSTYMSAWQISFLNRSDFFRTMGFEGAEGMTAGELDERIFDKDEYVLTANTSEFFLHPESPLTGRTTWNNDSTAEYRVAGVIKPFRYRSYMQPQPVRLNPLSVMPERYYSDLPQIVFRIGDRLSEEVFLHHFIPWTGKELKAGNIYVNSVQSYTDLRKQSEFSAGTTDTYRKNITLGLFFLINLCLGVAGTFWLQTRTRREEVGIMLSFGARPQNIVRMLLGEGWVLTTIGTLLGCLVYLQYALKEGLYSTNWGSWSPEVASPAYWINHFGWHFLATSLMVYILLLIVVSVGIWIPARKISRINPVDALRDE</sequence>
<comment type="similarity">
    <text evidence="6">Belongs to the ABC-4 integral membrane protein family.</text>
</comment>
<keyword evidence="4 7" id="KW-1133">Transmembrane helix</keyword>
<gene>
    <name evidence="13" type="ORF">DXA27_12780</name>
    <name evidence="12" type="ORF">EC80_011355</name>
    <name evidence="9" type="ORF">EE52_0203660</name>
    <name evidence="11" type="ORF">IA74_010510</name>
    <name evidence="10" type="ORF">O1422_08650</name>
</gene>
<dbReference type="EMBL" id="JMZZ02000041">
    <property type="protein sequence ID" value="KFX75901.1"/>
    <property type="molecule type" value="Genomic_DNA"/>
</dbReference>
<evidence type="ECO:0000256" key="2">
    <source>
        <dbReference type="ARBA" id="ARBA00022475"/>
    </source>
</evidence>
<feature type="transmembrane region" description="Helical" evidence="7">
    <location>
        <begin position="297"/>
        <end position="317"/>
    </location>
</feature>
<comment type="subcellular location">
    <subcellularLocation>
        <location evidence="1">Cell membrane</location>
        <topology evidence="1">Multi-pass membrane protein</topology>
    </subcellularLocation>
</comment>
<feature type="transmembrane region" description="Helical" evidence="7">
    <location>
        <begin position="338"/>
        <end position="363"/>
    </location>
</feature>
<organism evidence="9">
    <name type="scientific">Bacteroides fragilis</name>
    <dbReference type="NCBI Taxonomy" id="817"/>
    <lineage>
        <taxon>Bacteria</taxon>
        <taxon>Pseudomonadati</taxon>
        <taxon>Bacteroidota</taxon>
        <taxon>Bacteroidia</taxon>
        <taxon>Bacteroidales</taxon>
        <taxon>Bacteroidaceae</taxon>
        <taxon>Bacteroides</taxon>
    </lineage>
</organism>
<evidence type="ECO:0000313" key="15">
    <source>
        <dbReference type="Proteomes" id="UP000036847"/>
    </source>
</evidence>
<evidence type="ECO:0000256" key="3">
    <source>
        <dbReference type="ARBA" id="ARBA00022692"/>
    </source>
</evidence>
<dbReference type="OrthoDB" id="1097311at2"/>
<dbReference type="Proteomes" id="UP000284614">
    <property type="component" value="Unassembled WGS sequence"/>
</dbReference>
<dbReference type="Proteomes" id="UP000036847">
    <property type="component" value="Chromosome"/>
</dbReference>
<feature type="transmembrane region" description="Helical" evidence="7">
    <location>
        <begin position="395"/>
        <end position="418"/>
    </location>
</feature>
<dbReference type="EMBL" id="CP036553">
    <property type="protein sequence ID" value="QCQ36513.1"/>
    <property type="molecule type" value="Genomic_DNA"/>
</dbReference>
<dbReference type="PATRIC" id="fig|817.51.peg.3866"/>
<evidence type="ECO:0000256" key="1">
    <source>
        <dbReference type="ARBA" id="ARBA00004651"/>
    </source>
</evidence>
<evidence type="ECO:0000313" key="9">
    <source>
        <dbReference type="EMBL" id="KFX75901.1"/>
    </source>
</evidence>
<protein>
    <submittedName>
        <fullName evidence="9">ABC transporter permease</fullName>
    </submittedName>
    <submittedName>
        <fullName evidence="10">FtsX-like permease family protein</fullName>
    </submittedName>
</protein>
<reference evidence="9" key="1">
    <citation type="book" date="2014" name="THE 24TH EUROPEAN CONGRESS OF CLINICAL MICROBIOLOGY AND INFECTIOUS DISEASES" publisher="ECCMID 2014" city="Barcelona, Spain">
        <title>Identification of resistance genes in three multidrug-resistant Bacteroides fragilis isolates by whole genome sequencing.</title>
        <editorList>
            <person name="Unknown"/>
            <person name="A."/>
        </editorList>
        <authorList>
            <person name="Sydenham T.V."/>
            <person name="Hasman H."/>
            <person name="Wang M."/>
            <person name="Soki J."/>
            <person name="Nagy E."/>
            <person name="Justesen U.S."/>
        </authorList>
    </citation>
    <scope>NUCLEOTIDE SEQUENCE</scope>
    <source>
        <strain evidence="9">DCMOUH0018B</strain>
        <strain evidence="12">DCMSKEJBY0001B</strain>
    </source>
</reference>
<reference evidence="9" key="2">
    <citation type="submission" date="2014-07" db="EMBL/GenBank/DDBJ databases">
        <title>Genetics and epidemiology of antimicrobial resistance in B. fragilis group.</title>
        <authorList>
            <person name="Sydenham T.V."/>
            <person name="Hasman H."/>
            <person name="Kemp M."/>
            <person name="Justesen U.S."/>
        </authorList>
    </citation>
    <scope>NUCLEOTIDE SEQUENCE [LARGE SCALE GENOMIC DNA]</scope>
    <source>
        <strain evidence="9">DCMOUH0018B</strain>
    </source>
</reference>
<keyword evidence="2" id="KW-1003">Cell membrane</keyword>
<evidence type="ECO:0000313" key="16">
    <source>
        <dbReference type="Proteomes" id="UP000284614"/>
    </source>
</evidence>
<evidence type="ECO:0000259" key="8">
    <source>
        <dbReference type="Pfam" id="PF02687"/>
    </source>
</evidence>
<reference evidence="13 16" key="3">
    <citation type="submission" date="2018-08" db="EMBL/GenBank/DDBJ databases">
        <title>A genome reference for cultivated species of the human gut microbiota.</title>
        <authorList>
            <person name="Zou Y."/>
            <person name="Xue W."/>
            <person name="Luo G."/>
        </authorList>
    </citation>
    <scope>NUCLEOTIDE SEQUENCE [LARGE SCALE GENOMIC DNA]</scope>
    <source>
        <strain evidence="13 16">OF01-1</strain>
    </source>
</reference>
<dbReference type="EMBL" id="CP036546">
    <property type="protein sequence ID" value="QCQ45405.1"/>
    <property type="molecule type" value="Genomic_DNA"/>
</dbReference>
<dbReference type="EMBL" id="QSDG01000010">
    <property type="protein sequence ID" value="RGY68285.1"/>
    <property type="molecule type" value="Genomic_DNA"/>
</dbReference>
<dbReference type="Proteomes" id="UP000028294">
    <property type="component" value="Chromosome"/>
</dbReference>
<evidence type="ECO:0000313" key="14">
    <source>
        <dbReference type="Proteomes" id="UP000028294"/>
    </source>
</evidence>
<evidence type="ECO:0000256" key="7">
    <source>
        <dbReference type="SAM" id="Phobius"/>
    </source>
</evidence>
<evidence type="ECO:0000256" key="5">
    <source>
        <dbReference type="ARBA" id="ARBA00023136"/>
    </source>
</evidence>
<dbReference type="GeneID" id="99670975"/>
<evidence type="ECO:0000256" key="4">
    <source>
        <dbReference type="ARBA" id="ARBA00022989"/>
    </source>
</evidence>
<dbReference type="Pfam" id="PF02687">
    <property type="entry name" value="FtsX"/>
    <property type="match status" value="1"/>
</dbReference>
<evidence type="ECO:0000313" key="11">
    <source>
        <dbReference type="EMBL" id="QCQ36513.1"/>
    </source>
</evidence>
<reference evidence="14 15" key="4">
    <citation type="submission" date="2019-03" db="EMBL/GenBank/DDBJ databases">
        <title>Complete genome assembly of MDR B. fragilis.</title>
        <authorList>
            <person name="Sydenham T.V."/>
            <person name="Hasman H."/>
            <person name="Justesen U.S."/>
        </authorList>
    </citation>
    <scope>NUCLEOTIDE SEQUENCE [LARGE SCALE GENOMIC DNA]</scope>
    <source>
        <strain evidence="11 14">DCMOUH0067B</strain>
        <strain evidence="12 15">DCMSKEJBY0001B</strain>
    </source>
</reference>
<reference evidence="10" key="5">
    <citation type="submission" date="2022-12" db="EMBL/GenBank/DDBJ databases">
        <title>Development of a Multilocus Sequence Typing Scheme for Bacteroides fragilis Based on Whole Genome Sequencing Data and Clinical Application.</title>
        <authorList>
            <person name="Nielsen F.D."/>
            <person name="Justesen U.S."/>
        </authorList>
    </citation>
    <scope>NUCLEOTIDE SEQUENCE</scope>
    <source>
        <strain evidence="10">BF_BC_ODE_DK_2015_2</strain>
    </source>
</reference>
<dbReference type="PANTHER" id="PTHR30572:SF4">
    <property type="entry name" value="ABC TRANSPORTER PERMEASE YTRF"/>
    <property type="match status" value="1"/>
</dbReference>
<feature type="domain" description="ABC3 transporter permease C-terminal" evidence="8">
    <location>
        <begin position="299"/>
        <end position="428"/>
    </location>
</feature>
<dbReference type="GO" id="GO:0005886">
    <property type="term" value="C:plasma membrane"/>
    <property type="evidence" value="ECO:0007669"/>
    <property type="project" value="UniProtKB-SubCell"/>
</dbReference>
<name>A0A0I9SCU7_BACFG</name>
<keyword evidence="3 7" id="KW-0812">Transmembrane</keyword>
<accession>A0A0I9SCU7</accession>
<evidence type="ECO:0000313" key="10">
    <source>
        <dbReference type="EMBL" id="MCZ2654233.1"/>
    </source>
</evidence>
<dbReference type="RefSeq" id="WP_005809448.1">
    <property type="nucleotide sequence ID" value="NZ_CAEUHN010000019.1"/>
</dbReference>
<evidence type="ECO:0000313" key="12">
    <source>
        <dbReference type="EMBL" id="QCQ45405.1"/>
    </source>
</evidence>
<dbReference type="AlphaFoldDB" id="A0A0I9SCU7"/>
<dbReference type="InterPro" id="IPR003838">
    <property type="entry name" value="ABC3_permease_C"/>
</dbReference>
<dbReference type="InterPro" id="IPR050250">
    <property type="entry name" value="Macrolide_Exporter_MacB"/>
</dbReference>
<dbReference type="GO" id="GO:0022857">
    <property type="term" value="F:transmembrane transporter activity"/>
    <property type="evidence" value="ECO:0007669"/>
    <property type="project" value="TreeGrafter"/>
</dbReference>
<proteinExistence type="inferred from homology"/>